<dbReference type="AlphaFoldDB" id="A0A2N5NJ62"/>
<dbReference type="Proteomes" id="UP000234849">
    <property type="component" value="Unassembled WGS sequence"/>
</dbReference>
<dbReference type="RefSeq" id="WP_101879511.1">
    <property type="nucleotide sequence ID" value="NZ_NIHM01000007.1"/>
</dbReference>
<evidence type="ECO:0008006" key="3">
    <source>
        <dbReference type="Google" id="ProtNLM"/>
    </source>
</evidence>
<reference evidence="1 2" key="1">
    <citation type="journal article" date="2017" name="Genome Med.">
        <title>A novel Ruminococcus gnavus clade enriched in inflammatory bowel disease patients.</title>
        <authorList>
            <person name="Hall A.B."/>
            <person name="Yassour M."/>
            <person name="Sauk J."/>
            <person name="Garner A."/>
            <person name="Jiang X."/>
            <person name="Arthur T."/>
            <person name="Lagoudas G.K."/>
            <person name="Vatanen T."/>
            <person name="Fornelos N."/>
            <person name="Wilson R."/>
            <person name="Bertha M."/>
            <person name="Cohen M."/>
            <person name="Garber J."/>
            <person name="Khalili H."/>
            <person name="Gevers D."/>
            <person name="Ananthakrishnan A.N."/>
            <person name="Kugathasan S."/>
            <person name="Lander E.S."/>
            <person name="Blainey P."/>
            <person name="Vlamakis H."/>
            <person name="Xavier R.J."/>
            <person name="Huttenhower C."/>
        </authorList>
    </citation>
    <scope>NUCLEOTIDE SEQUENCE [LARGE SCALE GENOMIC DNA]</scope>
    <source>
        <strain evidence="1 2">RJX1118</strain>
    </source>
</reference>
<sequence>MKREYKKYFVAFMDILGYKNLVAEMEQNEINALNMISRLEEMIEKCIKDNMKSLVRHSSFGVEYKLFSDSLCIFIPADESEEGEKFEIYKNHSKRYIENNYIRLWLLCNIVANIQLDSMQYGIIFRGAISFGNHFHNENIIFSKALIDAYYAESEQAIYPRVILLHNSENDILELLPVLYEYYDLKVALDDDYLFVDYLERINDFRWLLDSGCDYIKWHKNIIQNGMKKFSNKDNLYIKYVWMMNYHNNKLVPIFGDSVFVYDFLN</sequence>
<evidence type="ECO:0000313" key="1">
    <source>
        <dbReference type="EMBL" id="PLT55879.1"/>
    </source>
</evidence>
<accession>A0A2N5NJ62</accession>
<gene>
    <name evidence="1" type="ORF">CDL18_06785</name>
</gene>
<proteinExistence type="predicted"/>
<protein>
    <recommendedName>
        <fullName evidence="3">Guanylate cyclase domain-containing protein</fullName>
    </recommendedName>
</protein>
<dbReference type="EMBL" id="NIHM01000007">
    <property type="protein sequence ID" value="PLT55879.1"/>
    <property type="molecule type" value="Genomic_DNA"/>
</dbReference>
<comment type="caution">
    <text evidence="1">The sequence shown here is derived from an EMBL/GenBank/DDBJ whole genome shotgun (WGS) entry which is preliminary data.</text>
</comment>
<organism evidence="1 2">
    <name type="scientific">Mediterraneibacter gnavus</name>
    <name type="common">Ruminococcus gnavus</name>
    <dbReference type="NCBI Taxonomy" id="33038"/>
    <lineage>
        <taxon>Bacteria</taxon>
        <taxon>Bacillati</taxon>
        <taxon>Bacillota</taxon>
        <taxon>Clostridia</taxon>
        <taxon>Lachnospirales</taxon>
        <taxon>Lachnospiraceae</taxon>
        <taxon>Mediterraneibacter</taxon>
    </lineage>
</organism>
<name>A0A2N5NJ62_MEDGN</name>
<evidence type="ECO:0000313" key="2">
    <source>
        <dbReference type="Proteomes" id="UP000234849"/>
    </source>
</evidence>